<gene>
    <name evidence="2" type="ORF">R1sor_010730</name>
</gene>
<dbReference type="EMBL" id="JBJQOH010000002">
    <property type="protein sequence ID" value="KAL3696654.1"/>
    <property type="molecule type" value="Genomic_DNA"/>
</dbReference>
<feature type="coiled-coil region" evidence="1">
    <location>
        <begin position="72"/>
        <end position="177"/>
    </location>
</feature>
<accession>A0ABD3I0Q8</accession>
<proteinExistence type="predicted"/>
<evidence type="ECO:0000313" key="3">
    <source>
        <dbReference type="Proteomes" id="UP001633002"/>
    </source>
</evidence>
<evidence type="ECO:0000313" key="2">
    <source>
        <dbReference type="EMBL" id="KAL3696654.1"/>
    </source>
</evidence>
<keyword evidence="3" id="KW-1185">Reference proteome</keyword>
<evidence type="ECO:0000256" key="1">
    <source>
        <dbReference type="SAM" id="Coils"/>
    </source>
</evidence>
<reference evidence="2 3" key="1">
    <citation type="submission" date="2024-09" db="EMBL/GenBank/DDBJ databases">
        <title>Chromosome-scale assembly of Riccia sorocarpa.</title>
        <authorList>
            <person name="Paukszto L."/>
        </authorList>
    </citation>
    <scope>NUCLEOTIDE SEQUENCE [LARGE SCALE GENOMIC DNA]</scope>
    <source>
        <strain evidence="2">LP-2024</strain>
        <tissue evidence="2">Aerial parts of the thallus</tissue>
    </source>
</reference>
<sequence>MDNREVVRCAKIPAVDGKKLREGGGIVMMESAMTTETMHAHEWMRVNDGNLEEEEADTECDDDKEVIQRRKTEEWRRLAEQYKQERKEAEEKLSAALVLVSKLEDDVHVKEVKADGDRNEMEELLAEKSTEVEKLKQSLKSKERDLELTIQKFTDELKLIDKEVERERKEREQQTEVAVVKVRVRVWMEDPSAHVIQLVDKALRQHKKNQAPILFIYLG</sequence>
<dbReference type="Proteomes" id="UP001633002">
    <property type="component" value="Unassembled WGS sequence"/>
</dbReference>
<protein>
    <submittedName>
        <fullName evidence="2">Uncharacterized protein</fullName>
    </submittedName>
</protein>
<keyword evidence="1" id="KW-0175">Coiled coil</keyword>
<comment type="caution">
    <text evidence="2">The sequence shown here is derived from an EMBL/GenBank/DDBJ whole genome shotgun (WGS) entry which is preliminary data.</text>
</comment>
<name>A0ABD3I0Q8_9MARC</name>
<organism evidence="2 3">
    <name type="scientific">Riccia sorocarpa</name>
    <dbReference type="NCBI Taxonomy" id="122646"/>
    <lineage>
        <taxon>Eukaryota</taxon>
        <taxon>Viridiplantae</taxon>
        <taxon>Streptophyta</taxon>
        <taxon>Embryophyta</taxon>
        <taxon>Marchantiophyta</taxon>
        <taxon>Marchantiopsida</taxon>
        <taxon>Marchantiidae</taxon>
        <taxon>Marchantiales</taxon>
        <taxon>Ricciaceae</taxon>
        <taxon>Riccia</taxon>
    </lineage>
</organism>
<dbReference type="AlphaFoldDB" id="A0ABD3I0Q8"/>